<proteinExistence type="predicted"/>
<feature type="transmembrane region" description="Helical" evidence="1">
    <location>
        <begin position="609"/>
        <end position="630"/>
    </location>
</feature>
<dbReference type="KEGG" id="tfr:BR63_12125"/>
<feature type="transmembrane region" description="Helical" evidence="1">
    <location>
        <begin position="7"/>
        <end position="26"/>
    </location>
</feature>
<keyword evidence="3" id="KW-1185">Reference proteome</keyword>
<feature type="transmembrane region" description="Helical" evidence="1">
    <location>
        <begin position="435"/>
        <end position="454"/>
    </location>
</feature>
<name>A0A7G6E4I3_THEFR</name>
<evidence type="ECO:0000313" key="3">
    <source>
        <dbReference type="Proteomes" id="UP000515847"/>
    </source>
</evidence>
<sequence length="640" mass="70845">MSINKKLLNRLAVALIIISLLASLYVDFYRVEAEERNKTVEILVNYDELLALSMAHQVPLETLAAQFKEAGATGVLMKERTVKDLDRMGRAVLFTGGQLAFQQEINKDLFPGFKPVKEHSYLFIKDKAAYESVYKQLGVKITMVTTAKDDEGYLLSLPLSPKELENLGVGFIKEDILALEKGGLKVAPQIRDWVKPTNQSIDVVVDSLKEIPGLALVAFNDRTIPGRGDKEFARYLARKLGELNVPVGIFEFFPQQGLEQLAALMNKKAVRIHAISENEMGKYTEDQAVDRFNLAVTERNIRVLFVRFFGLEQPGTALNNAVNYVERVKNNLVNEGFQVGQASQLAGVPYSGVIILAAGLGVIGGLILGANYLFGTTWGSLLGILALFGWAGILFLAPNLARKAMALAAVVLFPVLGTISVIREERRSLSQAVPALLKMSAISLIGAVIMTGLLSDKSFMLKLDQFVGVKLAHIAPLLIIPVYFLFRDTDPVKKAKELLDFPILLKHALAGVLLLAGLVVYIIRTGNDGTALVSSWEAMLRDMLDRVLWVRPRTKEFLLGHPAMLALLYYGYDLRKIMLLILGIIGQVSLVNTYAHIHTPLMISLIRSFHGLWLGIVIGIIIIVLVNYSLKWYGRRMTCE</sequence>
<feature type="transmembrane region" description="Helical" evidence="1">
    <location>
        <begin position="381"/>
        <end position="398"/>
    </location>
</feature>
<keyword evidence="1" id="KW-0472">Membrane</keyword>
<gene>
    <name evidence="2" type="ORF">BR63_12125</name>
</gene>
<feature type="transmembrane region" description="Helical" evidence="1">
    <location>
        <begin position="350"/>
        <end position="374"/>
    </location>
</feature>
<dbReference type="AlphaFoldDB" id="A0A7G6E4I3"/>
<accession>A0A7G6E4I3</accession>
<protein>
    <submittedName>
        <fullName evidence="2">Uncharacterized protein</fullName>
    </submittedName>
</protein>
<evidence type="ECO:0000256" key="1">
    <source>
        <dbReference type="SAM" id="Phobius"/>
    </source>
</evidence>
<dbReference type="InterPro" id="IPR043748">
    <property type="entry name" value="DUF5693"/>
</dbReference>
<dbReference type="Proteomes" id="UP000515847">
    <property type="component" value="Chromosome"/>
</dbReference>
<dbReference type="RefSeq" id="WP_034420637.1">
    <property type="nucleotide sequence ID" value="NZ_CP045798.1"/>
</dbReference>
<reference evidence="2 3" key="1">
    <citation type="journal article" date="2019" name="Front. Microbiol.">
        <title>Thermoanaerosceptrum fracticalcis gen. nov. sp. nov., a Novel Fumarate-Fermenting Microorganism From a Deep Fractured Carbonate Aquifer of the US Great Basin.</title>
        <authorList>
            <person name="Hamilton-Brehm S.D."/>
            <person name="Stewart L.E."/>
            <person name="Zavarin M."/>
            <person name="Caldwell M."/>
            <person name="Lawson P.A."/>
            <person name="Onstott T.C."/>
            <person name="Grzymski J."/>
            <person name="Neveux I."/>
            <person name="Lollar B.S."/>
            <person name="Russell C.E."/>
            <person name="Moser D.P."/>
        </authorList>
    </citation>
    <scope>NUCLEOTIDE SEQUENCE [LARGE SCALE GENOMIC DNA]</scope>
    <source>
        <strain evidence="2 3">DRI-13</strain>
    </source>
</reference>
<feature type="transmembrane region" description="Helical" evidence="1">
    <location>
        <begin position="466"/>
        <end position="486"/>
    </location>
</feature>
<keyword evidence="1" id="KW-1133">Transmembrane helix</keyword>
<feature type="transmembrane region" description="Helical" evidence="1">
    <location>
        <begin position="404"/>
        <end position="423"/>
    </location>
</feature>
<feature type="transmembrane region" description="Helical" evidence="1">
    <location>
        <begin position="579"/>
        <end position="597"/>
    </location>
</feature>
<organism evidence="2 3">
    <name type="scientific">Thermanaerosceptrum fracticalcis</name>
    <dbReference type="NCBI Taxonomy" id="1712410"/>
    <lineage>
        <taxon>Bacteria</taxon>
        <taxon>Bacillati</taxon>
        <taxon>Bacillota</taxon>
        <taxon>Clostridia</taxon>
        <taxon>Eubacteriales</taxon>
        <taxon>Peptococcaceae</taxon>
        <taxon>Thermanaerosceptrum</taxon>
    </lineage>
</organism>
<dbReference type="OrthoDB" id="3805529at2"/>
<dbReference type="Pfam" id="PF18949">
    <property type="entry name" value="DUF5693"/>
    <property type="match status" value="1"/>
</dbReference>
<dbReference type="EMBL" id="CP045798">
    <property type="protein sequence ID" value="QNB46987.1"/>
    <property type="molecule type" value="Genomic_DNA"/>
</dbReference>
<evidence type="ECO:0000313" key="2">
    <source>
        <dbReference type="EMBL" id="QNB46987.1"/>
    </source>
</evidence>
<feature type="transmembrane region" description="Helical" evidence="1">
    <location>
        <begin position="498"/>
        <end position="523"/>
    </location>
</feature>
<keyword evidence="1" id="KW-0812">Transmembrane</keyword>